<name>A0A4P7VI67_9BACT</name>
<dbReference type="Proteomes" id="UP000297031">
    <property type="component" value="Chromosome"/>
</dbReference>
<dbReference type="InterPro" id="IPR036390">
    <property type="entry name" value="WH_DNA-bd_sf"/>
</dbReference>
<evidence type="ECO:0000313" key="6">
    <source>
        <dbReference type="Proteomes" id="UP000297031"/>
    </source>
</evidence>
<dbReference type="GO" id="GO:0045892">
    <property type="term" value="P:negative regulation of DNA-templated transcription"/>
    <property type="evidence" value="ECO:0007669"/>
    <property type="project" value="InterPro"/>
</dbReference>
<dbReference type="Gene3D" id="1.10.10.10">
    <property type="entry name" value="Winged helix-like DNA-binding domain superfamily/Winged helix DNA-binding domain"/>
    <property type="match status" value="1"/>
</dbReference>
<dbReference type="AlphaFoldDB" id="A0A4P7VI67"/>
<dbReference type="KEGG" id="mgod:E7746_06595"/>
<dbReference type="EMBL" id="CP039393">
    <property type="protein sequence ID" value="QCD35583.1"/>
    <property type="molecule type" value="Genomic_DNA"/>
</dbReference>
<dbReference type="Pfam" id="PF03965">
    <property type="entry name" value="Penicillinase_R"/>
    <property type="match status" value="1"/>
</dbReference>
<gene>
    <name evidence="5" type="ORF">E7746_06595</name>
</gene>
<keyword evidence="4" id="KW-0804">Transcription</keyword>
<dbReference type="GO" id="GO:0003677">
    <property type="term" value="F:DNA binding"/>
    <property type="evidence" value="ECO:0007669"/>
    <property type="project" value="UniProtKB-KW"/>
</dbReference>
<organism evidence="5 6">
    <name type="scientific">Muribaculum gordoncarteri</name>
    <dbReference type="NCBI Taxonomy" id="2530390"/>
    <lineage>
        <taxon>Bacteria</taxon>
        <taxon>Pseudomonadati</taxon>
        <taxon>Bacteroidota</taxon>
        <taxon>Bacteroidia</taxon>
        <taxon>Bacteroidales</taxon>
        <taxon>Muribaculaceae</taxon>
        <taxon>Muribaculum</taxon>
    </lineage>
</organism>
<evidence type="ECO:0000313" key="5">
    <source>
        <dbReference type="EMBL" id="QCD35583.1"/>
    </source>
</evidence>
<dbReference type="OrthoDB" id="1098508at2"/>
<dbReference type="PIRSF" id="PIRSF019455">
    <property type="entry name" value="CopR_AtkY"/>
    <property type="match status" value="1"/>
</dbReference>
<dbReference type="Gene3D" id="1.10.4040.10">
    <property type="entry name" value="Penicillinase repressor domain"/>
    <property type="match status" value="1"/>
</dbReference>
<dbReference type="InterPro" id="IPR005650">
    <property type="entry name" value="BlaI_family"/>
</dbReference>
<dbReference type="RefSeq" id="WP_121697895.1">
    <property type="nucleotide sequence ID" value="NZ_CP039393.1"/>
</dbReference>
<evidence type="ECO:0000256" key="3">
    <source>
        <dbReference type="ARBA" id="ARBA00023125"/>
    </source>
</evidence>
<protein>
    <submittedName>
        <fullName evidence="5">BlaI/MecI/CopY family transcriptional regulator</fullName>
    </submittedName>
</protein>
<evidence type="ECO:0000256" key="1">
    <source>
        <dbReference type="ARBA" id="ARBA00011046"/>
    </source>
</evidence>
<dbReference type="InterPro" id="IPR036388">
    <property type="entry name" value="WH-like_DNA-bd_sf"/>
</dbReference>
<dbReference type="SUPFAM" id="SSF46785">
    <property type="entry name" value="Winged helix' DNA-binding domain"/>
    <property type="match status" value="1"/>
</dbReference>
<keyword evidence="6" id="KW-1185">Reference proteome</keyword>
<keyword evidence="3" id="KW-0238">DNA-binding</keyword>
<sequence length="128" mass="14761">MKKLSEREEEIMSILWNDGNPLFIREIIDRMTSDGQSRPNFSTIATFVRGLETKGWLAHEMIGNCNRYYPVKSLAEYRANSLKSMVSRFFGGSYLNLVSTLIGNEKISSDDMEKILGEIERQRKEDES</sequence>
<comment type="similarity">
    <text evidence="1">Belongs to the BlaI transcriptional regulatory family.</text>
</comment>
<reference evidence="5 6" key="1">
    <citation type="submission" date="2019-02" db="EMBL/GenBank/DDBJ databases">
        <title>Isolation and identification of novel species under the genus Muribaculum.</title>
        <authorList>
            <person name="Miyake S."/>
            <person name="Ding Y."/>
            <person name="Low A."/>
            <person name="Soh M."/>
            <person name="Seedorf H."/>
        </authorList>
    </citation>
    <scope>NUCLEOTIDE SEQUENCE [LARGE SCALE GENOMIC DNA]</scope>
    <source>
        <strain evidence="5 6">TLL-A4</strain>
    </source>
</reference>
<accession>A0A4P7VI67</accession>
<evidence type="ECO:0000256" key="2">
    <source>
        <dbReference type="ARBA" id="ARBA00023015"/>
    </source>
</evidence>
<evidence type="ECO:0000256" key="4">
    <source>
        <dbReference type="ARBA" id="ARBA00023163"/>
    </source>
</evidence>
<keyword evidence="2" id="KW-0805">Transcription regulation</keyword>
<proteinExistence type="inferred from homology"/>